<sequence length="141" mass="14887">MRLSWARARAHEGHSVVAASGGLCGAKAHMALGLSLSCHSWSLCIGPDRSVLRLTDSCTYRTREERRRGQERGSARRKGNTWRGSRVLATAPIPGLSASTHSVARPAVFPTGALEADAAQDGCCGDSVVATSDRSGRLSNV</sequence>
<dbReference type="AlphaFoldDB" id="A0A4Q9PQM6"/>
<accession>A0A4Q9PQM6</accession>
<feature type="region of interest" description="Disordered" evidence="1">
    <location>
        <begin position="63"/>
        <end position="86"/>
    </location>
</feature>
<keyword evidence="4" id="KW-1185">Reference proteome</keyword>
<gene>
    <name evidence="3" type="ORF">BD310DRAFT_605384</name>
    <name evidence="2" type="ORF">BD311DRAFT_364376</name>
</gene>
<evidence type="ECO:0000313" key="4">
    <source>
        <dbReference type="Proteomes" id="UP000292082"/>
    </source>
</evidence>
<protein>
    <submittedName>
        <fullName evidence="3">Uncharacterized protein</fullName>
    </submittedName>
</protein>
<feature type="compositionally biased region" description="Basic and acidic residues" evidence="1">
    <location>
        <begin position="63"/>
        <end position="74"/>
    </location>
</feature>
<dbReference type="Proteomes" id="UP000292957">
    <property type="component" value="Unassembled WGS sequence"/>
</dbReference>
<reference evidence="3 4" key="1">
    <citation type="submission" date="2019-01" db="EMBL/GenBank/DDBJ databases">
        <title>Draft genome sequences of three monokaryotic isolates of the white-rot basidiomycete fungus Dichomitus squalens.</title>
        <authorList>
            <consortium name="DOE Joint Genome Institute"/>
            <person name="Lopez S.C."/>
            <person name="Andreopoulos B."/>
            <person name="Pangilinan J."/>
            <person name="Lipzen A."/>
            <person name="Riley R."/>
            <person name="Ahrendt S."/>
            <person name="Ng V."/>
            <person name="Barry K."/>
            <person name="Daum C."/>
            <person name="Grigoriev I.V."/>
            <person name="Hilden K.S."/>
            <person name="Makela M.R."/>
            <person name="de Vries R.P."/>
        </authorList>
    </citation>
    <scope>NUCLEOTIDE SEQUENCE [LARGE SCALE GENOMIC DNA]</scope>
    <source>
        <strain evidence="3 4">CBS 464.89</strain>
        <strain evidence="2">OM18370.1</strain>
    </source>
</reference>
<dbReference type="Proteomes" id="UP000292082">
    <property type="component" value="Unassembled WGS sequence"/>
</dbReference>
<dbReference type="EMBL" id="ML145148">
    <property type="protein sequence ID" value="TBU56652.1"/>
    <property type="molecule type" value="Genomic_DNA"/>
</dbReference>
<proteinExistence type="predicted"/>
<dbReference type="EMBL" id="ML143428">
    <property type="protein sequence ID" value="TBU27761.1"/>
    <property type="molecule type" value="Genomic_DNA"/>
</dbReference>
<evidence type="ECO:0000313" key="2">
    <source>
        <dbReference type="EMBL" id="TBU27761.1"/>
    </source>
</evidence>
<evidence type="ECO:0000313" key="3">
    <source>
        <dbReference type="EMBL" id="TBU56652.1"/>
    </source>
</evidence>
<evidence type="ECO:0000256" key="1">
    <source>
        <dbReference type="SAM" id="MobiDB-lite"/>
    </source>
</evidence>
<name>A0A4Q9PQM6_9APHY</name>
<organism evidence="3 4">
    <name type="scientific">Dichomitus squalens</name>
    <dbReference type="NCBI Taxonomy" id="114155"/>
    <lineage>
        <taxon>Eukaryota</taxon>
        <taxon>Fungi</taxon>
        <taxon>Dikarya</taxon>
        <taxon>Basidiomycota</taxon>
        <taxon>Agaricomycotina</taxon>
        <taxon>Agaricomycetes</taxon>
        <taxon>Polyporales</taxon>
        <taxon>Polyporaceae</taxon>
        <taxon>Dichomitus</taxon>
    </lineage>
</organism>